<keyword evidence="1" id="KW-0808">Transferase</keyword>
<keyword evidence="3" id="KW-0805">Transcription regulation</keyword>
<feature type="coiled-coil region" evidence="5">
    <location>
        <begin position="37"/>
        <end position="64"/>
    </location>
</feature>
<dbReference type="Gene3D" id="3.30.450.20">
    <property type="entry name" value="PAS domain"/>
    <property type="match status" value="1"/>
</dbReference>
<dbReference type="EMBL" id="CP039291">
    <property type="protein sequence ID" value="QCB93705.1"/>
    <property type="molecule type" value="Genomic_DNA"/>
</dbReference>
<dbReference type="Gene3D" id="1.10.10.10">
    <property type="entry name" value="Winged helix-like DNA-binding domain superfamily/Winged helix DNA-binding domain"/>
    <property type="match status" value="1"/>
</dbReference>
<evidence type="ECO:0000256" key="2">
    <source>
        <dbReference type="ARBA" id="ARBA00022777"/>
    </source>
</evidence>
<dbReference type="SMART" id="SM01012">
    <property type="entry name" value="ANTAR"/>
    <property type="match status" value="1"/>
</dbReference>
<proteinExistence type="predicted"/>
<keyword evidence="4" id="KW-0804">Transcription</keyword>
<evidence type="ECO:0000313" key="7">
    <source>
        <dbReference type="EMBL" id="QCB93705.1"/>
    </source>
</evidence>
<dbReference type="SMART" id="SM00091">
    <property type="entry name" value="PAS"/>
    <property type="match status" value="1"/>
</dbReference>
<dbReference type="KEGG" id="celz:E5225_09175"/>
<dbReference type="InterPro" id="IPR005561">
    <property type="entry name" value="ANTAR"/>
</dbReference>
<dbReference type="Pfam" id="PF13185">
    <property type="entry name" value="GAF_2"/>
    <property type="match status" value="1"/>
</dbReference>
<dbReference type="OrthoDB" id="3688893at2"/>
<dbReference type="SMART" id="SM00065">
    <property type="entry name" value="GAF"/>
    <property type="match status" value="1"/>
</dbReference>
<evidence type="ECO:0000256" key="1">
    <source>
        <dbReference type="ARBA" id="ARBA00022679"/>
    </source>
</evidence>
<name>A0A4V1CMP9_9CELL</name>
<organism evidence="7 8">
    <name type="scientific">Cellulomonas shaoxiangyii</name>
    <dbReference type="NCBI Taxonomy" id="2566013"/>
    <lineage>
        <taxon>Bacteria</taxon>
        <taxon>Bacillati</taxon>
        <taxon>Actinomycetota</taxon>
        <taxon>Actinomycetes</taxon>
        <taxon>Micrococcales</taxon>
        <taxon>Cellulomonadaceae</taxon>
        <taxon>Cellulomonas</taxon>
    </lineage>
</organism>
<gene>
    <name evidence="7" type="ORF">E5225_09175</name>
</gene>
<dbReference type="InterPro" id="IPR000014">
    <property type="entry name" value="PAS"/>
</dbReference>
<dbReference type="GO" id="GO:0016301">
    <property type="term" value="F:kinase activity"/>
    <property type="evidence" value="ECO:0007669"/>
    <property type="project" value="UniProtKB-KW"/>
</dbReference>
<dbReference type="InterPro" id="IPR003018">
    <property type="entry name" value="GAF"/>
</dbReference>
<dbReference type="InterPro" id="IPR036388">
    <property type="entry name" value="WH-like_DNA-bd_sf"/>
</dbReference>
<sequence length="437" mass="46489">MATIDETQGSAAWASPDLEALHDLLGRVDPALGADGLLVLQQELETATEELRVADAQMHAHRAELDELLTVHHQHAAQREWMASQLPVPLLVTDRNGLVEAANAAAARGLNIAHGHLLRKPLVSFVDDAERPAVRRLLSSVGSTPVRLHTRLRPRRSPPVPVEVVVVADGAPGTDAHLTWTVVTTGPDDADPDRAREALRLATAFVTLGWLATAELGERALLGRIAEVITAALPGQVDVSVDLGSPAAPTVVASSGLLAATGDGLQIRAGEGPCITAFDTGESVVSPDITTDARWTRLADAARGEQVRSVMAVPVVVEGAKLACLNCYSTEIGAFRDHDVRSAELLATSAGAVLVGVQQKERLRQLGEQLSEALTSRAVIDQAKGIVMAARGGTADEAFRYMSQISQRQNVRLRLIAQRIVDQAQARKPALPDRPRP</sequence>
<evidence type="ECO:0000313" key="8">
    <source>
        <dbReference type="Proteomes" id="UP000296469"/>
    </source>
</evidence>
<keyword evidence="8" id="KW-1185">Reference proteome</keyword>
<dbReference type="GO" id="GO:0003723">
    <property type="term" value="F:RNA binding"/>
    <property type="evidence" value="ECO:0007669"/>
    <property type="project" value="InterPro"/>
</dbReference>
<evidence type="ECO:0000256" key="4">
    <source>
        <dbReference type="ARBA" id="ARBA00023163"/>
    </source>
</evidence>
<keyword evidence="5" id="KW-0175">Coiled coil</keyword>
<dbReference type="InterPro" id="IPR035965">
    <property type="entry name" value="PAS-like_dom_sf"/>
</dbReference>
<keyword evidence="2" id="KW-0418">Kinase</keyword>
<evidence type="ECO:0000256" key="5">
    <source>
        <dbReference type="SAM" id="Coils"/>
    </source>
</evidence>
<accession>A0A4V1CMP9</accession>
<dbReference type="AlphaFoldDB" id="A0A4V1CMP9"/>
<dbReference type="SUPFAM" id="SSF52172">
    <property type="entry name" value="CheY-like"/>
    <property type="match status" value="1"/>
</dbReference>
<dbReference type="InterPro" id="IPR011006">
    <property type="entry name" value="CheY-like_superfamily"/>
</dbReference>
<dbReference type="PROSITE" id="PS50921">
    <property type="entry name" value="ANTAR"/>
    <property type="match status" value="1"/>
</dbReference>
<evidence type="ECO:0000259" key="6">
    <source>
        <dbReference type="PROSITE" id="PS50921"/>
    </source>
</evidence>
<reference evidence="7 8" key="1">
    <citation type="submission" date="2019-04" db="EMBL/GenBank/DDBJ databases">
        <title>Isolation and identification of Cellulomonas shaoxiangyii sp. Nov. isolated from feces of the Tibetan antelopes (Pantholops hodgsonii) in the Qinghai-Tibet plateau of China.</title>
        <authorList>
            <person name="Tian Z."/>
        </authorList>
    </citation>
    <scope>NUCLEOTIDE SEQUENCE [LARGE SCALE GENOMIC DNA]</scope>
    <source>
        <strain evidence="7 8">Z28</strain>
    </source>
</reference>
<dbReference type="SUPFAM" id="SSF55781">
    <property type="entry name" value="GAF domain-like"/>
    <property type="match status" value="1"/>
</dbReference>
<dbReference type="SUPFAM" id="SSF55785">
    <property type="entry name" value="PYP-like sensor domain (PAS domain)"/>
    <property type="match status" value="1"/>
</dbReference>
<dbReference type="RefSeq" id="WP_135972389.1">
    <property type="nucleotide sequence ID" value="NZ_CP039291.1"/>
</dbReference>
<feature type="domain" description="ANTAR" evidence="6">
    <location>
        <begin position="360"/>
        <end position="421"/>
    </location>
</feature>
<dbReference type="Proteomes" id="UP000296469">
    <property type="component" value="Chromosome"/>
</dbReference>
<evidence type="ECO:0000256" key="3">
    <source>
        <dbReference type="ARBA" id="ARBA00023015"/>
    </source>
</evidence>
<dbReference type="Gene3D" id="3.30.450.40">
    <property type="match status" value="1"/>
</dbReference>
<protein>
    <submittedName>
        <fullName evidence="7">ANTAR domain-containing protein</fullName>
    </submittedName>
</protein>
<dbReference type="Pfam" id="PF03861">
    <property type="entry name" value="ANTAR"/>
    <property type="match status" value="1"/>
</dbReference>
<dbReference type="InterPro" id="IPR029016">
    <property type="entry name" value="GAF-like_dom_sf"/>
</dbReference>